<evidence type="ECO:0000313" key="6">
    <source>
        <dbReference type="Proteomes" id="UP000609346"/>
    </source>
</evidence>
<dbReference type="Gene3D" id="1.10.10.10">
    <property type="entry name" value="Winged helix-like DNA-binding domain superfamily/Winged helix DNA-binding domain"/>
    <property type="match status" value="1"/>
</dbReference>
<sequence>MVQRKERKVSIEWSQLEEIDWLFRRMVRKFVKERDKVTVEGIALPGLLILNKVMRDGEQKLGDLAEELDLTSGAITALCDKLEKNGFAVRRRLEADRRTVMLDITNEGRNMLARNRSVGLQCITLLFGSFTAQELESQKAAFTQITGNLEQYADNIMKLVKHNAEQPPSSLPAREIPQAKSNFLSY</sequence>
<dbReference type="InterPro" id="IPR036390">
    <property type="entry name" value="WH_DNA-bd_sf"/>
</dbReference>
<dbReference type="SUPFAM" id="SSF46785">
    <property type="entry name" value="Winged helix' DNA-binding domain"/>
    <property type="match status" value="1"/>
</dbReference>
<keyword evidence="6" id="KW-1185">Reference proteome</keyword>
<protein>
    <submittedName>
        <fullName evidence="5">MarR family transcriptional regulator</fullName>
    </submittedName>
</protein>
<keyword evidence="1" id="KW-0805">Transcription regulation</keyword>
<evidence type="ECO:0000256" key="1">
    <source>
        <dbReference type="ARBA" id="ARBA00023015"/>
    </source>
</evidence>
<keyword evidence="2" id="KW-0238">DNA-binding</keyword>
<evidence type="ECO:0000256" key="2">
    <source>
        <dbReference type="ARBA" id="ARBA00023125"/>
    </source>
</evidence>
<reference evidence="5 6" key="1">
    <citation type="submission" date="2020-09" db="EMBL/GenBank/DDBJ databases">
        <title>Paenibacillus sp. strain PR3 16S rRNA gene Genome sequencing and assembly.</title>
        <authorList>
            <person name="Kim J."/>
        </authorList>
    </citation>
    <scope>NUCLEOTIDE SEQUENCE [LARGE SCALE GENOMIC DNA]</scope>
    <source>
        <strain evidence="5 6">PR3</strain>
    </source>
</reference>
<comment type="caution">
    <text evidence="5">The sequence shown here is derived from an EMBL/GenBank/DDBJ whole genome shotgun (WGS) entry which is preliminary data.</text>
</comment>
<dbReference type="EMBL" id="JACXZA010000003">
    <property type="protein sequence ID" value="MBD3919828.1"/>
    <property type="molecule type" value="Genomic_DNA"/>
</dbReference>
<evidence type="ECO:0000313" key="5">
    <source>
        <dbReference type="EMBL" id="MBD3919828.1"/>
    </source>
</evidence>
<evidence type="ECO:0000259" key="4">
    <source>
        <dbReference type="PROSITE" id="PS50995"/>
    </source>
</evidence>
<dbReference type="PROSITE" id="PS50995">
    <property type="entry name" value="HTH_MARR_2"/>
    <property type="match status" value="1"/>
</dbReference>
<dbReference type="PANTHER" id="PTHR42756">
    <property type="entry name" value="TRANSCRIPTIONAL REGULATOR, MARR"/>
    <property type="match status" value="1"/>
</dbReference>
<proteinExistence type="predicted"/>
<organism evidence="5 6">
    <name type="scientific">Paenibacillus terricola</name>
    <dbReference type="NCBI Taxonomy" id="2763503"/>
    <lineage>
        <taxon>Bacteria</taxon>
        <taxon>Bacillati</taxon>
        <taxon>Bacillota</taxon>
        <taxon>Bacilli</taxon>
        <taxon>Bacillales</taxon>
        <taxon>Paenibacillaceae</taxon>
        <taxon>Paenibacillus</taxon>
    </lineage>
</organism>
<dbReference type="Proteomes" id="UP000609346">
    <property type="component" value="Unassembled WGS sequence"/>
</dbReference>
<dbReference type="PRINTS" id="PR00598">
    <property type="entry name" value="HTHMARR"/>
</dbReference>
<feature type="domain" description="HTH marR-type" evidence="4">
    <location>
        <begin position="1"/>
        <end position="151"/>
    </location>
</feature>
<gene>
    <name evidence="5" type="ORF">H8B09_13785</name>
</gene>
<dbReference type="SMART" id="SM00347">
    <property type="entry name" value="HTH_MARR"/>
    <property type="match status" value="1"/>
</dbReference>
<keyword evidence="3" id="KW-0804">Transcription</keyword>
<name>A0ABR8MV33_9BACL</name>
<evidence type="ECO:0000256" key="3">
    <source>
        <dbReference type="ARBA" id="ARBA00023163"/>
    </source>
</evidence>
<accession>A0ABR8MV33</accession>
<dbReference type="InterPro" id="IPR036388">
    <property type="entry name" value="WH-like_DNA-bd_sf"/>
</dbReference>
<dbReference type="PANTHER" id="PTHR42756:SF1">
    <property type="entry name" value="TRANSCRIPTIONAL REPRESSOR OF EMRAB OPERON"/>
    <property type="match status" value="1"/>
</dbReference>
<dbReference type="InterPro" id="IPR000835">
    <property type="entry name" value="HTH_MarR-typ"/>
</dbReference>
<dbReference type="Pfam" id="PF01047">
    <property type="entry name" value="MarR"/>
    <property type="match status" value="1"/>
</dbReference>